<feature type="compositionally biased region" description="Polar residues" evidence="1">
    <location>
        <begin position="140"/>
        <end position="149"/>
    </location>
</feature>
<reference evidence="2 3" key="1">
    <citation type="journal article" date="2018" name="Mol. Biol. Evol.">
        <title>Broad Genomic Sampling Reveals a Smut Pathogenic Ancestry of the Fungal Clade Ustilaginomycotina.</title>
        <authorList>
            <person name="Kijpornyongpan T."/>
            <person name="Mondo S.J."/>
            <person name="Barry K."/>
            <person name="Sandor L."/>
            <person name="Lee J."/>
            <person name="Lipzen A."/>
            <person name="Pangilinan J."/>
            <person name="LaButti K."/>
            <person name="Hainaut M."/>
            <person name="Henrissat B."/>
            <person name="Grigoriev I.V."/>
            <person name="Spatafora J.W."/>
            <person name="Aime M.C."/>
        </authorList>
    </citation>
    <scope>NUCLEOTIDE SEQUENCE [LARGE SCALE GENOMIC DNA]</scope>
    <source>
        <strain evidence="2 3">MCA 4198</strain>
    </source>
</reference>
<evidence type="ECO:0000256" key="1">
    <source>
        <dbReference type="SAM" id="MobiDB-lite"/>
    </source>
</evidence>
<evidence type="ECO:0000313" key="2">
    <source>
        <dbReference type="EMBL" id="PWN93064.1"/>
    </source>
</evidence>
<feature type="compositionally biased region" description="Basic residues" evidence="1">
    <location>
        <begin position="184"/>
        <end position="195"/>
    </location>
</feature>
<feature type="region of interest" description="Disordered" evidence="1">
    <location>
        <begin position="133"/>
        <end position="213"/>
    </location>
</feature>
<protein>
    <submittedName>
        <fullName evidence="2">Uncharacterized protein</fullName>
    </submittedName>
</protein>
<keyword evidence="3" id="KW-1185">Reference proteome</keyword>
<dbReference type="AlphaFoldDB" id="A0A316YWB0"/>
<name>A0A316YWB0_9BASI</name>
<proteinExistence type="predicted"/>
<dbReference type="Proteomes" id="UP000245768">
    <property type="component" value="Unassembled WGS sequence"/>
</dbReference>
<evidence type="ECO:0000313" key="3">
    <source>
        <dbReference type="Proteomes" id="UP000245768"/>
    </source>
</evidence>
<gene>
    <name evidence="2" type="ORF">FA10DRAFT_257439</name>
</gene>
<organism evidence="2 3">
    <name type="scientific">Acaromyces ingoldii</name>
    <dbReference type="NCBI Taxonomy" id="215250"/>
    <lineage>
        <taxon>Eukaryota</taxon>
        <taxon>Fungi</taxon>
        <taxon>Dikarya</taxon>
        <taxon>Basidiomycota</taxon>
        <taxon>Ustilaginomycotina</taxon>
        <taxon>Exobasidiomycetes</taxon>
        <taxon>Exobasidiales</taxon>
        <taxon>Cryptobasidiaceae</taxon>
        <taxon>Acaromyces</taxon>
    </lineage>
</organism>
<dbReference type="RefSeq" id="XP_025380262.1">
    <property type="nucleotide sequence ID" value="XM_025519858.1"/>
</dbReference>
<accession>A0A316YWB0</accession>
<dbReference type="InParanoid" id="A0A316YWB0"/>
<feature type="compositionally biased region" description="Acidic residues" evidence="1">
    <location>
        <begin position="160"/>
        <end position="178"/>
    </location>
</feature>
<dbReference type="EMBL" id="KZ819634">
    <property type="protein sequence ID" value="PWN93064.1"/>
    <property type="molecule type" value="Genomic_DNA"/>
</dbReference>
<dbReference type="GeneID" id="37041774"/>
<feature type="compositionally biased region" description="Basic and acidic residues" evidence="1">
    <location>
        <begin position="197"/>
        <end position="213"/>
    </location>
</feature>
<sequence>MPVCAIIGHPVATQLCSWGYEIYDVPCEECPDMFESVVRVRLSERYCPICWPLSTSAPAPVPAFQEENEAHPGTFGPCLPIQVEVDIGYGAGADTVEHVDHILDDFFDEFYEEQEMDEEDDQGRNIEQSIRKAKEEENNEGSTVNTQQEEAGGMGLSNAEEAEERELPTELEEDEMLDFEPVKPRNRRQRRRQGRNFRSELPNRADEPELEAR</sequence>